<gene>
    <name evidence="1" type="ORF">MRB53_011691</name>
</gene>
<evidence type="ECO:0000313" key="2">
    <source>
        <dbReference type="Proteomes" id="UP001234297"/>
    </source>
</evidence>
<reference evidence="1 2" key="1">
    <citation type="journal article" date="2022" name="Hortic Res">
        <title>A haplotype resolved chromosomal level avocado genome allows analysis of novel avocado genes.</title>
        <authorList>
            <person name="Nath O."/>
            <person name="Fletcher S.J."/>
            <person name="Hayward A."/>
            <person name="Shaw L.M."/>
            <person name="Masouleh A.K."/>
            <person name="Furtado A."/>
            <person name="Henry R.J."/>
            <person name="Mitter N."/>
        </authorList>
    </citation>
    <scope>NUCLEOTIDE SEQUENCE [LARGE SCALE GENOMIC DNA]</scope>
    <source>
        <strain evidence="2">cv. Hass</strain>
    </source>
</reference>
<accession>A0ACC2LWK3</accession>
<name>A0ACC2LWK3_PERAE</name>
<dbReference type="Proteomes" id="UP001234297">
    <property type="component" value="Chromosome 3"/>
</dbReference>
<sequence>MKQLKQAHAQMITSNLAQEPYALSRLMAHFSLDPTPSALAHSLLLFDHIQRPTICIYNTMIKALLLHNHFIHTLQIYGRMLVHGHRPDHYTLPSLFKACASLQDSQMGDRIHALSLKLGLASDIFVANALIQMSVCCGDLIGARKVFDEMPLRSEVSWTVLISGYAKRGEVEIARQLFDEAPVKDRGIWGAMISGYVQNNCFKEGLVMFRMMQLADLEADEAVLVSVLCACGQLGALDVGLWVHGYVERVGLRLGVRLGTALVDMYTKCGSLGLAKKVFDEMRDRDSVCWNVMIMGLGVHGDGEGAFELFEGMQKAGFRPDDVTFIAIFTACNHSGMVCEGLREFGRMWEVYGIEPKGEHFGCVVDFLGRAGLFEEAMGVIRRIPASTSPLEEAIAWRALLSACWNHGETQLAEVAADRLVQLERHSGVYVLMSNIYAANGKFIDARRIRNMMKDRGVEKTPGCSSIEHTNLIYQKSLRHNKQKHEFLEFRLPCSFLAFTYKYYSNELQNEVCFSSASHSGNSGFQDVFTMKNEALTI</sequence>
<comment type="caution">
    <text evidence="1">The sequence shown here is derived from an EMBL/GenBank/DDBJ whole genome shotgun (WGS) entry which is preliminary data.</text>
</comment>
<keyword evidence="2" id="KW-1185">Reference proteome</keyword>
<protein>
    <submittedName>
        <fullName evidence="1">Uncharacterized protein</fullName>
    </submittedName>
</protein>
<proteinExistence type="predicted"/>
<dbReference type="EMBL" id="CM056811">
    <property type="protein sequence ID" value="KAJ8637424.1"/>
    <property type="molecule type" value="Genomic_DNA"/>
</dbReference>
<evidence type="ECO:0000313" key="1">
    <source>
        <dbReference type="EMBL" id="KAJ8637424.1"/>
    </source>
</evidence>
<organism evidence="1 2">
    <name type="scientific">Persea americana</name>
    <name type="common">Avocado</name>
    <dbReference type="NCBI Taxonomy" id="3435"/>
    <lineage>
        <taxon>Eukaryota</taxon>
        <taxon>Viridiplantae</taxon>
        <taxon>Streptophyta</taxon>
        <taxon>Embryophyta</taxon>
        <taxon>Tracheophyta</taxon>
        <taxon>Spermatophyta</taxon>
        <taxon>Magnoliopsida</taxon>
        <taxon>Magnoliidae</taxon>
        <taxon>Laurales</taxon>
        <taxon>Lauraceae</taxon>
        <taxon>Persea</taxon>
    </lineage>
</organism>